<dbReference type="Proteomes" id="UP000184363">
    <property type="component" value="Unassembled WGS sequence"/>
</dbReference>
<evidence type="ECO:0000313" key="1">
    <source>
        <dbReference type="EMBL" id="SHK63857.1"/>
    </source>
</evidence>
<dbReference type="EMBL" id="FRAP01000009">
    <property type="protein sequence ID" value="SHK63857.1"/>
    <property type="molecule type" value="Genomic_DNA"/>
</dbReference>
<dbReference type="RefSeq" id="WP_073457428.1">
    <property type="nucleotide sequence ID" value="NZ_CALGVN010000044.1"/>
</dbReference>
<name>A0A1M6U3U8_PSETH</name>
<dbReference type="OrthoDB" id="3266223at2"/>
<evidence type="ECO:0000313" key="2">
    <source>
        <dbReference type="Proteomes" id="UP000184363"/>
    </source>
</evidence>
<protein>
    <submittedName>
        <fullName evidence="1">Uncharacterized protein</fullName>
    </submittedName>
</protein>
<dbReference type="STRING" id="1848.SAMN05443637_109116"/>
<reference evidence="1 2" key="1">
    <citation type="submission" date="2016-11" db="EMBL/GenBank/DDBJ databases">
        <authorList>
            <person name="Jaros S."/>
            <person name="Januszkiewicz K."/>
            <person name="Wedrychowicz H."/>
        </authorList>
    </citation>
    <scope>NUCLEOTIDE SEQUENCE [LARGE SCALE GENOMIC DNA]</scope>
    <source>
        <strain evidence="1 2">DSM 43832</strain>
    </source>
</reference>
<dbReference type="NCBIfam" id="NF040618">
    <property type="entry name" value="PPA1309_fam"/>
    <property type="match status" value="1"/>
</dbReference>
<sequence>MTDSSELAALVREVEQHAAEAGWDRPAQLFAVVPTAALLAAQPHLAAHLDARSAFTPIAQDALPSPDLAAALASIMWPDEVAGCAVVQEIMLAPPDADPDGEPTREAGYREARLVAAVLRDGPSACALRLRDPRSDAEEQLIEAADLAPNLVGALRETFAPA</sequence>
<keyword evidence="2" id="KW-1185">Reference proteome</keyword>
<accession>A0A1M6U3U8</accession>
<dbReference type="InterPro" id="IPR047681">
    <property type="entry name" value="PPA1309-like"/>
</dbReference>
<dbReference type="AlphaFoldDB" id="A0A1M6U3U8"/>
<proteinExistence type="predicted"/>
<organism evidence="1 2">
    <name type="scientific">Pseudonocardia thermophila</name>
    <dbReference type="NCBI Taxonomy" id="1848"/>
    <lineage>
        <taxon>Bacteria</taxon>
        <taxon>Bacillati</taxon>
        <taxon>Actinomycetota</taxon>
        <taxon>Actinomycetes</taxon>
        <taxon>Pseudonocardiales</taxon>
        <taxon>Pseudonocardiaceae</taxon>
        <taxon>Pseudonocardia</taxon>
    </lineage>
</organism>
<gene>
    <name evidence="1" type="ORF">SAMN05443637_109116</name>
</gene>